<organism evidence="1 3">
    <name type="scientific">Adineta steineri</name>
    <dbReference type="NCBI Taxonomy" id="433720"/>
    <lineage>
        <taxon>Eukaryota</taxon>
        <taxon>Metazoa</taxon>
        <taxon>Spiralia</taxon>
        <taxon>Gnathifera</taxon>
        <taxon>Rotifera</taxon>
        <taxon>Eurotatoria</taxon>
        <taxon>Bdelloidea</taxon>
        <taxon>Adinetida</taxon>
        <taxon>Adinetidae</taxon>
        <taxon>Adineta</taxon>
    </lineage>
</organism>
<proteinExistence type="predicted"/>
<dbReference type="EMBL" id="CAJNOG010000269">
    <property type="protein sequence ID" value="CAF1132795.1"/>
    <property type="molecule type" value="Genomic_DNA"/>
</dbReference>
<gene>
    <name evidence="1" type="ORF">JYZ213_LOCUS23114</name>
    <name evidence="2" type="ORF">OXD698_LOCUS17560</name>
</gene>
<protein>
    <submittedName>
        <fullName evidence="1">Uncharacterized protein</fullName>
    </submittedName>
</protein>
<name>A0A814RGA8_9BILA</name>
<comment type="caution">
    <text evidence="1">The sequence shown here is derived from an EMBL/GenBank/DDBJ whole genome shotgun (WGS) entry which is preliminary data.</text>
</comment>
<accession>A0A814RGA8</accession>
<dbReference type="EMBL" id="CAJOAZ010001251">
    <property type="protein sequence ID" value="CAF3788944.1"/>
    <property type="molecule type" value="Genomic_DNA"/>
</dbReference>
<reference evidence="1" key="1">
    <citation type="submission" date="2021-02" db="EMBL/GenBank/DDBJ databases">
        <authorList>
            <person name="Nowell W R."/>
        </authorList>
    </citation>
    <scope>NUCLEOTIDE SEQUENCE</scope>
</reference>
<evidence type="ECO:0000313" key="2">
    <source>
        <dbReference type="EMBL" id="CAF3788944.1"/>
    </source>
</evidence>
<dbReference type="AlphaFoldDB" id="A0A814RGA8"/>
<evidence type="ECO:0000313" key="3">
    <source>
        <dbReference type="Proteomes" id="UP000663845"/>
    </source>
</evidence>
<evidence type="ECO:0000313" key="1">
    <source>
        <dbReference type="EMBL" id="CAF1132795.1"/>
    </source>
</evidence>
<dbReference type="Proteomes" id="UP000663844">
    <property type="component" value="Unassembled WGS sequence"/>
</dbReference>
<dbReference type="Proteomes" id="UP000663845">
    <property type="component" value="Unassembled WGS sequence"/>
</dbReference>
<sequence>MDIHISGPAYTSYLEQHMTSGIPYIKGLCYPINERIKDIKLIRHGSQLIFRRFLLPVQPRENLAVDGQLFVEMCEKDKEFICLEFWVEDFVHEHNQWKDGGYIDNGQNISCSFNRSLLRQLREKHGTQHYFENSSFFVIYILSKIPWILIDL</sequence>